<proteinExistence type="predicted"/>
<name>A0A0B7A6C3_9EUPU</name>
<accession>A0A0B7A6C3</accession>
<protein>
    <submittedName>
        <fullName evidence="1">Uncharacterized protein</fullName>
    </submittedName>
</protein>
<dbReference type="EMBL" id="HACG01028665">
    <property type="protein sequence ID" value="CEK75530.1"/>
    <property type="molecule type" value="Transcribed_RNA"/>
</dbReference>
<sequence>MGDFEAEAAGAAVDMVHLRGAATVKTMRMTGETTTAGVDMAKAGAVTNRGCLSLMPFVDAACIVYNYTMAGYSASLHFFSPCSLVLYFDLCSISLPWKFSVIFPQQTH</sequence>
<evidence type="ECO:0000313" key="1">
    <source>
        <dbReference type="EMBL" id="CEK75530.1"/>
    </source>
</evidence>
<gene>
    <name evidence="1" type="primary">ORF95901</name>
</gene>
<organism evidence="1">
    <name type="scientific">Arion vulgaris</name>
    <dbReference type="NCBI Taxonomy" id="1028688"/>
    <lineage>
        <taxon>Eukaryota</taxon>
        <taxon>Metazoa</taxon>
        <taxon>Spiralia</taxon>
        <taxon>Lophotrochozoa</taxon>
        <taxon>Mollusca</taxon>
        <taxon>Gastropoda</taxon>
        <taxon>Heterobranchia</taxon>
        <taxon>Euthyneura</taxon>
        <taxon>Panpulmonata</taxon>
        <taxon>Eupulmonata</taxon>
        <taxon>Stylommatophora</taxon>
        <taxon>Helicina</taxon>
        <taxon>Arionoidea</taxon>
        <taxon>Arionidae</taxon>
        <taxon>Arion</taxon>
    </lineage>
</organism>
<dbReference type="AlphaFoldDB" id="A0A0B7A6C3"/>
<reference evidence="1" key="1">
    <citation type="submission" date="2014-12" db="EMBL/GenBank/DDBJ databases">
        <title>Insight into the proteome of Arion vulgaris.</title>
        <authorList>
            <person name="Aradska J."/>
            <person name="Bulat T."/>
            <person name="Smidak R."/>
            <person name="Sarate P."/>
            <person name="Gangsoo J."/>
            <person name="Sialana F."/>
            <person name="Bilban M."/>
            <person name="Lubec G."/>
        </authorList>
    </citation>
    <scope>NUCLEOTIDE SEQUENCE</scope>
    <source>
        <tissue evidence="1">Skin</tissue>
    </source>
</reference>